<sequence>MRSFIAASLFVAGVTAQTTSSFLDCATAALDGIDASKFKDCTGLTSQECFCNNKDAVETLSEAAEDICKEAGVDLSSLDTSLCSSNRQAAPARHASQPMMPANMKRAYSPDSPAPAMPAEPRVIYVTETRTECACKSTPTNSMHISQIPVDVPASSSMGGMLAASSPAVSNGVLVGASSSSAIFGSQASAATPTPSGADPNRFHAFQGAAPQVRAVYSGVAAFGVAAVMGMMIAL</sequence>
<evidence type="ECO:0008006" key="4">
    <source>
        <dbReference type="Google" id="ProtNLM"/>
    </source>
</evidence>
<evidence type="ECO:0000313" key="3">
    <source>
        <dbReference type="Proteomes" id="UP001149074"/>
    </source>
</evidence>
<protein>
    <recommendedName>
        <fullName evidence="4">Extracellular membrane protein CFEM domain-containing protein</fullName>
    </recommendedName>
</protein>
<name>A0A9W9FP43_9EURO</name>
<proteinExistence type="predicted"/>
<gene>
    <name evidence="2" type="ORF">N7532_004036</name>
</gene>
<dbReference type="Proteomes" id="UP001149074">
    <property type="component" value="Unassembled WGS sequence"/>
</dbReference>
<dbReference type="OrthoDB" id="4364984at2759"/>
<dbReference type="EMBL" id="JAPQKI010000004">
    <property type="protein sequence ID" value="KAJ5103507.1"/>
    <property type="molecule type" value="Genomic_DNA"/>
</dbReference>
<evidence type="ECO:0000313" key="2">
    <source>
        <dbReference type="EMBL" id="KAJ5103507.1"/>
    </source>
</evidence>
<dbReference type="RefSeq" id="XP_056476887.1">
    <property type="nucleotide sequence ID" value="XM_056616530.1"/>
</dbReference>
<reference evidence="2" key="2">
    <citation type="journal article" date="2023" name="IMA Fungus">
        <title>Comparative genomic study of the Penicillium genus elucidates a diverse pangenome and 15 lateral gene transfer events.</title>
        <authorList>
            <person name="Petersen C."/>
            <person name="Sorensen T."/>
            <person name="Nielsen M.R."/>
            <person name="Sondergaard T.E."/>
            <person name="Sorensen J.L."/>
            <person name="Fitzpatrick D.A."/>
            <person name="Frisvad J.C."/>
            <person name="Nielsen K.L."/>
        </authorList>
    </citation>
    <scope>NUCLEOTIDE SEQUENCE</scope>
    <source>
        <strain evidence="2">IBT 30761</strain>
    </source>
</reference>
<dbReference type="GeneID" id="81355509"/>
<organism evidence="2 3">
    <name type="scientific">Penicillium argentinense</name>
    <dbReference type="NCBI Taxonomy" id="1131581"/>
    <lineage>
        <taxon>Eukaryota</taxon>
        <taxon>Fungi</taxon>
        <taxon>Dikarya</taxon>
        <taxon>Ascomycota</taxon>
        <taxon>Pezizomycotina</taxon>
        <taxon>Eurotiomycetes</taxon>
        <taxon>Eurotiomycetidae</taxon>
        <taxon>Eurotiales</taxon>
        <taxon>Aspergillaceae</taxon>
        <taxon>Penicillium</taxon>
    </lineage>
</organism>
<feature type="signal peptide" evidence="1">
    <location>
        <begin position="1"/>
        <end position="16"/>
    </location>
</feature>
<feature type="chain" id="PRO_5040807215" description="Extracellular membrane protein CFEM domain-containing protein" evidence="1">
    <location>
        <begin position="17"/>
        <end position="235"/>
    </location>
</feature>
<keyword evidence="3" id="KW-1185">Reference proteome</keyword>
<comment type="caution">
    <text evidence="2">The sequence shown here is derived from an EMBL/GenBank/DDBJ whole genome shotgun (WGS) entry which is preliminary data.</text>
</comment>
<reference evidence="2" key="1">
    <citation type="submission" date="2022-11" db="EMBL/GenBank/DDBJ databases">
        <authorList>
            <person name="Petersen C."/>
        </authorList>
    </citation>
    <scope>NUCLEOTIDE SEQUENCE</scope>
    <source>
        <strain evidence="2">IBT 30761</strain>
    </source>
</reference>
<evidence type="ECO:0000256" key="1">
    <source>
        <dbReference type="SAM" id="SignalP"/>
    </source>
</evidence>
<keyword evidence="1" id="KW-0732">Signal</keyword>
<dbReference type="AlphaFoldDB" id="A0A9W9FP43"/>
<accession>A0A9W9FP43</accession>